<dbReference type="EMBL" id="HE804045">
    <property type="protein sequence ID" value="CCH30976.1"/>
    <property type="molecule type" value="Genomic_DNA"/>
</dbReference>
<feature type="domain" description="HTH arsR-type" evidence="1">
    <location>
        <begin position="256"/>
        <end position="288"/>
    </location>
</feature>
<dbReference type="OrthoDB" id="3460651at2"/>
<evidence type="ECO:0000313" key="2">
    <source>
        <dbReference type="EMBL" id="CCH30976.1"/>
    </source>
</evidence>
<sequence>MIRIELSAPALASARFGLSPLMEIGTVLNQWQGNRDARWARAARDTVVRHDLRLLAGFLEHGGYVPDFLNPLPAGYDADVEQELHAVATAAPEQVAAEVAGWVRGRLPSGPRPRPVLDFLERGEAHFAHRAADELARFWAEFLSPRWPAVHRRLEADVDRRARTAAREGLGAVLGGLDGGTRWAGGALEVSRPFDRDVRATTGLLLLPSTLAGHVGVGVDPLGIRPVHLVYPATATDHDLAGVLGHTRNALLLDLETPRTTAELARRHHLAQSTVSYHLGRLHRAGMLTRTRTGTAVRYQRA</sequence>
<dbReference type="InterPro" id="IPR001845">
    <property type="entry name" value="HTH_ArsR_DNA-bd_dom"/>
</dbReference>
<evidence type="ECO:0000313" key="3">
    <source>
        <dbReference type="Proteomes" id="UP000006281"/>
    </source>
</evidence>
<dbReference type="RefSeq" id="WP_015101088.1">
    <property type="nucleotide sequence ID" value="NC_019673.1"/>
</dbReference>
<dbReference type="eggNOG" id="COG0640">
    <property type="taxonomic scope" value="Bacteria"/>
</dbReference>
<dbReference type="Proteomes" id="UP000006281">
    <property type="component" value="Chromosome"/>
</dbReference>
<gene>
    <name evidence="2" type="ordered locus">BN6_36810</name>
</gene>
<dbReference type="InterPro" id="IPR036388">
    <property type="entry name" value="WH-like_DNA-bd_sf"/>
</dbReference>
<dbReference type="InterPro" id="IPR036390">
    <property type="entry name" value="WH_DNA-bd_sf"/>
</dbReference>
<dbReference type="KEGG" id="sesp:BN6_36810"/>
<protein>
    <recommendedName>
        <fullName evidence="1">HTH arsR-type domain-containing protein</fullName>
    </recommendedName>
</protein>
<proteinExistence type="predicted"/>
<dbReference type="InterPro" id="IPR011991">
    <property type="entry name" value="ArsR-like_HTH"/>
</dbReference>
<keyword evidence="3" id="KW-1185">Reference proteome</keyword>
<accession>K0JXV8</accession>
<reference evidence="2 3" key="1">
    <citation type="journal article" date="2012" name="BMC Genomics">
        <title>Complete genome sequence of Saccharothrix espanaensis DSM 44229T and comparison to the other completely sequenced Pseudonocardiaceae.</title>
        <authorList>
            <person name="Strobel T."/>
            <person name="Al-Dilaimi A."/>
            <person name="Blom J."/>
            <person name="Gessner A."/>
            <person name="Kalinowski J."/>
            <person name="Luzhetska M."/>
            <person name="Puhler A."/>
            <person name="Szczepanowski R."/>
            <person name="Bechthold A."/>
            <person name="Ruckert C."/>
        </authorList>
    </citation>
    <scope>NUCLEOTIDE SEQUENCE [LARGE SCALE GENOMIC DNA]</scope>
    <source>
        <strain evidence="3">ATCC 51144 / DSM 44229 / JCM 9112 / NBRC 15066 / NRRL 15764</strain>
    </source>
</reference>
<dbReference type="Gene3D" id="1.10.10.10">
    <property type="entry name" value="Winged helix-like DNA-binding domain superfamily/Winged helix DNA-binding domain"/>
    <property type="match status" value="1"/>
</dbReference>
<evidence type="ECO:0000259" key="1">
    <source>
        <dbReference type="Pfam" id="PF01022"/>
    </source>
</evidence>
<dbReference type="PATRIC" id="fig|1179773.3.peg.3681"/>
<dbReference type="STRING" id="1179773.BN6_36810"/>
<name>K0JXV8_SACES</name>
<dbReference type="HOGENOM" id="CLU_063235_0_0_11"/>
<dbReference type="AlphaFoldDB" id="K0JXV8"/>
<dbReference type="CDD" id="cd00090">
    <property type="entry name" value="HTH_ARSR"/>
    <property type="match status" value="1"/>
</dbReference>
<dbReference type="SUPFAM" id="SSF46785">
    <property type="entry name" value="Winged helix' DNA-binding domain"/>
    <property type="match status" value="1"/>
</dbReference>
<organism evidence="2 3">
    <name type="scientific">Saccharothrix espanaensis (strain ATCC 51144 / DSM 44229 / JCM 9112 / NBRC 15066 / NRRL 15764)</name>
    <dbReference type="NCBI Taxonomy" id="1179773"/>
    <lineage>
        <taxon>Bacteria</taxon>
        <taxon>Bacillati</taxon>
        <taxon>Actinomycetota</taxon>
        <taxon>Actinomycetes</taxon>
        <taxon>Pseudonocardiales</taxon>
        <taxon>Pseudonocardiaceae</taxon>
        <taxon>Saccharothrix</taxon>
    </lineage>
</organism>
<dbReference type="Pfam" id="PF01022">
    <property type="entry name" value="HTH_5"/>
    <property type="match status" value="1"/>
</dbReference>